<evidence type="ECO:0000256" key="3">
    <source>
        <dbReference type="ARBA" id="ARBA00022679"/>
    </source>
</evidence>
<dbReference type="InterPro" id="IPR050834">
    <property type="entry name" value="Glycosyltransf_2"/>
</dbReference>
<evidence type="ECO:0000256" key="1">
    <source>
        <dbReference type="ARBA" id="ARBA00006739"/>
    </source>
</evidence>
<keyword evidence="6" id="KW-1185">Reference proteome</keyword>
<evidence type="ECO:0000259" key="4">
    <source>
        <dbReference type="Pfam" id="PF00535"/>
    </source>
</evidence>
<dbReference type="Pfam" id="PF00535">
    <property type="entry name" value="Glycos_transf_2"/>
    <property type="match status" value="1"/>
</dbReference>
<keyword evidence="2" id="KW-0328">Glycosyltransferase</keyword>
<comment type="similarity">
    <text evidence="1">Belongs to the glycosyltransferase 2 family.</text>
</comment>
<dbReference type="AlphaFoldDB" id="A0A369W843"/>
<accession>A0A369W843</accession>
<dbReference type="InterPro" id="IPR001173">
    <property type="entry name" value="Glyco_trans_2-like"/>
</dbReference>
<evidence type="ECO:0000313" key="6">
    <source>
        <dbReference type="Proteomes" id="UP000253759"/>
    </source>
</evidence>
<dbReference type="InterPro" id="IPR029044">
    <property type="entry name" value="Nucleotide-diphossugar_trans"/>
</dbReference>
<organism evidence="5 6">
    <name type="scientific">Pelagibacterium lacus</name>
    <dbReference type="NCBI Taxonomy" id="2282655"/>
    <lineage>
        <taxon>Bacteria</taxon>
        <taxon>Pseudomonadati</taxon>
        <taxon>Pseudomonadota</taxon>
        <taxon>Alphaproteobacteria</taxon>
        <taxon>Hyphomicrobiales</taxon>
        <taxon>Devosiaceae</taxon>
        <taxon>Pelagibacterium</taxon>
    </lineage>
</organism>
<evidence type="ECO:0000313" key="5">
    <source>
        <dbReference type="EMBL" id="RDE10139.1"/>
    </source>
</evidence>
<comment type="caution">
    <text evidence="5">The sequence shown here is derived from an EMBL/GenBank/DDBJ whole genome shotgun (WGS) entry which is preliminary data.</text>
</comment>
<dbReference type="Gene3D" id="3.90.550.10">
    <property type="entry name" value="Spore Coat Polysaccharide Biosynthesis Protein SpsA, Chain A"/>
    <property type="match status" value="1"/>
</dbReference>
<dbReference type="PANTHER" id="PTHR43685:SF5">
    <property type="entry name" value="GLYCOSYLTRANSFERASE EPSE-RELATED"/>
    <property type="match status" value="1"/>
</dbReference>
<proteinExistence type="inferred from homology"/>
<name>A0A369W843_9HYPH</name>
<sequence>MRGRSPAAMRISAASSRRWAPGFAMRAESRPGAPRISVVCAWYNRAGHIEETLASLLSQHEADFEIVLIDDGSPDPRVRDILSGFDDPRLRVIHQDNTGFNRAIVRAIAESRGAYIAIQGAGDISLPGRLAAQAALLDTDPAIGVVGTRYDNVVFGGPSHGLRTDARFTALRPELDHLLYGPNPLGHGTVMMRRAVYDAVGGYRPFFQLAQDRDLWIRMAPHCGIAILDDNLYERRLFQEDGVAADRLKLVLQKGLALFARQCHFDRLANGRDFVDRFGPNAAFFRTRSPELADFCARQAVQAFAAEDGDGAALLIRMAADERKTPLVVLAGAFLAVCAALPPLARLARRLLLGHGNARLWQLVRPVAK</sequence>
<dbReference type="GO" id="GO:0016757">
    <property type="term" value="F:glycosyltransferase activity"/>
    <property type="evidence" value="ECO:0007669"/>
    <property type="project" value="UniProtKB-KW"/>
</dbReference>
<gene>
    <name evidence="5" type="ORF">DVH29_01720</name>
</gene>
<evidence type="ECO:0000256" key="2">
    <source>
        <dbReference type="ARBA" id="ARBA00022676"/>
    </source>
</evidence>
<reference evidence="6" key="1">
    <citation type="submission" date="2018-07" db="EMBL/GenBank/DDBJ databases">
        <authorList>
            <person name="Liu B.-T."/>
            <person name="Du Z."/>
        </authorList>
    </citation>
    <scope>NUCLEOTIDE SEQUENCE [LARGE SCALE GENOMIC DNA]</scope>
    <source>
        <strain evidence="6">XYN52</strain>
    </source>
</reference>
<dbReference type="EMBL" id="QQNH01000002">
    <property type="protein sequence ID" value="RDE10139.1"/>
    <property type="molecule type" value="Genomic_DNA"/>
</dbReference>
<dbReference type="SUPFAM" id="SSF53448">
    <property type="entry name" value="Nucleotide-diphospho-sugar transferases"/>
    <property type="match status" value="1"/>
</dbReference>
<dbReference type="PANTHER" id="PTHR43685">
    <property type="entry name" value="GLYCOSYLTRANSFERASE"/>
    <property type="match status" value="1"/>
</dbReference>
<keyword evidence="3 5" id="KW-0808">Transferase</keyword>
<dbReference type="Proteomes" id="UP000253759">
    <property type="component" value="Unassembled WGS sequence"/>
</dbReference>
<feature type="domain" description="Glycosyltransferase 2-like" evidence="4">
    <location>
        <begin position="37"/>
        <end position="197"/>
    </location>
</feature>
<protein>
    <submittedName>
        <fullName evidence="5">Glycosyltransferase</fullName>
    </submittedName>
</protein>